<dbReference type="InterPro" id="IPR000629">
    <property type="entry name" value="RNA-helicase_DEAD-box_CS"/>
</dbReference>
<comment type="subunit">
    <text evidence="7">Component of the RNA degradosome, which is a multiprotein complex involved in RNA processing and mRNA degradation.</text>
</comment>
<comment type="subcellular location">
    <subcellularLocation>
        <location evidence="7">Cytoplasm</location>
    </subcellularLocation>
</comment>
<feature type="region of interest" description="Disordered" evidence="9">
    <location>
        <begin position="388"/>
        <end position="424"/>
    </location>
</feature>
<dbReference type="InterPro" id="IPR027417">
    <property type="entry name" value="P-loop_NTPase"/>
</dbReference>
<evidence type="ECO:0000256" key="3">
    <source>
        <dbReference type="ARBA" id="ARBA00022801"/>
    </source>
</evidence>
<evidence type="ECO:0000256" key="5">
    <source>
        <dbReference type="ARBA" id="ARBA00022840"/>
    </source>
</evidence>
<evidence type="ECO:0000256" key="6">
    <source>
        <dbReference type="ARBA" id="ARBA00022884"/>
    </source>
</evidence>
<dbReference type="PANTHER" id="PTHR47959:SF10">
    <property type="entry name" value="ATP-DEPENDENT RNA HELICASE RHLB"/>
    <property type="match status" value="1"/>
</dbReference>
<dbReference type="PROSITE" id="PS51194">
    <property type="entry name" value="HELICASE_CTER"/>
    <property type="match status" value="1"/>
</dbReference>
<dbReference type="GO" id="GO:0003724">
    <property type="term" value="F:RNA helicase activity"/>
    <property type="evidence" value="ECO:0007669"/>
    <property type="project" value="UniProtKB-UniRule"/>
</dbReference>
<dbReference type="InterPro" id="IPR014014">
    <property type="entry name" value="RNA_helicase_DEAD_Q_motif"/>
</dbReference>
<dbReference type="InterPro" id="IPR050079">
    <property type="entry name" value="DEAD_box_RNA_helicase"/>
</dbReference>
<dbReference type="RefSeq" id="WP_096409795.1">
    <property type="nucleotide sequence ID" value="NZ_AP017372.2"/>
</dbReference>
<comment type="function">
    <text evidence="7">DEAD-box RNA helicase involved in RNA degradation. Has RNA-dependent ATPase activity and unwinds double-stranded RNA.</text>
</comment>
<dbReference type="SUPFAM" id="SSF52540">
    <property type="entry name" value="P-loop containing nucleoside triphosphate hydrolases"/>
    <property type="match status" value="1"/>
</dbReference>
<keyword evidence="4 7" id="KW-0347">Helicase</keyword>
<dbReference type="OrthoDB" id="9805696at2"/>
<dbReference type="PANTHER" id="PTHR47959">
    <property type="entry name" value="ATP-DEPENDENT RNA HELICASE RHLE-RELATED"/>
    <property type="match status" value="1"/>
</dbReference>
<accession>A0A0X8XAE6</accession>
<dbReference type="AlphaFoldDB" id="A0A0X8XAE6"/>
<evidence type="ECO:0000313" key="14">
    <source>
        <dbReference type="Proteomes" id="UP000218890"/>
    </source>
</evidence>
<comment type="catalytic activity">
    <reaction evidence="7">
        <text>ATP + H2O = ADP + phosphate + H(+)</text>
        <dbReference type="Rhea" id="RHEA:13065"/>
        <dbReference type="ChEBI" id="CHEBI:15377"/>
        <dbReference type="ChEBI" id="CHEBI:15378"/>
        <dbReference type="ChEBI" id="CHEBI:30616"/>
        <dbReference type="ChEBI" id="CHEBI:43474"/>
        <dbReference type="ChEBI" id="CHEBI:456216"/>
        <dbReference type="EC" id="3.6.4.13"/>
    </reaction>
</comment>
<keyword evidence="1 7" id="KW-0963">Cytoplasm</keyword>
<dbReference type="KEGG" id="hhk:HH1059_17190"/>
<sequence length="424" mass="47236">MSETHLTKQLITELPIHDAVLDGLEEAGFTNCTPIQAETLPRTLNGESIAGEAQTGTGKTAAFVVATLHHLMTYPVEEDAVGPWAIMLAPTRELALQIHREAELIGAYTGLKFAAVYGGTGYESQRRQLRDGVDVIIGTPGRIIDFYKQKIFNLRSIEVVVLDEADRMFDLGFVADIRYLLRRMPSAEQRLNLLFSATLSYRVMELAWEHMGDPARIAVESEQRTADHIRQILYHVAKEDKTSFLVGMLQQIDPRRTLVFANTKRAAEQLVGYLRGNGIEAAVISGDIPQNKREKLLEKFRTGELPVLVGTDVAARGLHIDAVSHVINFDLPQDAEDYVHRIGRTARAGESGDAITLACDEYVFSLPDIESYLDFKIPSAAPPAEYFIELAPPKRPRSPRKNTARRSASNSRHNRSRGNHRAAR</sequence>
<evidence type="ECO:0000256" key="8">
    <source>
        <dbReference type="PROSITE-ProRule" id="PRU00552"/>
    </source>
</evidence>
<feature type="short sequence motif" description="Q motif" evidence="8">
    <location>
        <begin position="9"/>
        <end position="37"/>
    </location>
</feature>
<evidence type="ECO:0000259" key="12">
    <source>
        <dbReference type="PROSITE" id="PS51195"/>
    </source>
</evidence>
<dbReference type="SMART" id="SM00487">
    <property type="entry name" value="DEXDc"/>
    <property type="match status" value="1"/>
</dbReference>
<name>A0A0X8XAE6_HALHR</name>
<feature type="domain" description="DEAD-box RNA helicase Q" evidence="12">
    <location>
        <begin position="9"/>
        <end position="37"/>
    </location>
</feature>
<dbReference type="GO" id="GO:0006401">
    <property type="term" value="P:RNA catabolic process"/>
    <property type="evidence" value="ECO:0007669"/>
    <property type="project" value="UniProtKB-UniRule"/>
</dbReference>
<feature type="compositionally biased region" description="Basic residues" evidence="9">
    <location>
        <begin position="394"/>
        <end position="404"/>
    </location>
</feature>
<dbReference type="EC" id="3.6.4.13" evidence="7"/>
<evidence type="ECO:0000256" key="9">
    <source>
        <dbReference type="SAM" id="MobiDB-lite"/>
    </source>
</evidence>
<dbReference type="GO" id="GO:0005524">
    <property type="term" value="F:ATP binding"/>
    <property type="evidence" value="ECO:0007669"/>
    <property type="project" value="UniProtKB-UniRule"/>
</dbReference>
<evidence type="ECO:0000259" key="11">
    <source>
        <dbReference type="PROSITE" id="PS51194"/>
    </source>
</evidence>
<evidence type="ECO:0000313" key="13">
    <source>
        <dbReference type="EMBL" id="BAU58431.1"/>
    </source>
</evidence>
<dbReference type="InterPro" id="IPR023554">
    <property type="entry name" value="RNA_helicase_ATP-dep_RhlB"/>
</dbReference>
<gene>
    <name evidence="7 13" type="primary">rhlB</name>
    <name evidence="13" type="ORF">HH1059_17190</name>
</gene>
<keyword evidence="14" id="KW-1185">Reference proteome</keyword>
<evidence type="ECO:0000256" key="4">
    <source>
        <dbReference type="ARBA" id="ARBA00022806"/>
    </source>
</evidence>
<dbReference type="CDD" id="cd18787">
    <property type="entry name" value="SF2_C_DEAD"/>
    <property type="match status" value="1"/>
</dbReference>
<dbReference type="PROSITE" id="PS51195">
    <property type="entry name" value="Q_MOTIF"/>
    <property type="match status" value="1"/>
</dbReference>
<protein>
    <recommendedName>
        <fullName evidence="7">ATP-dependent RNA helicase RhlB</fullName>
        <ecNumber evidence="7">3.6.4.13</ecNumber>
    </recommendedName>
</protein>
<dbReference type="InterPro" id="IPR001650">
    <property type="entry name" value="Helicase_C-like"/>
</dbReference>
<dbReference type="Gene3D" id="3.40.50.300">
    <property type="entry name" value="P-loop containing nucleotide triphosphate hydrolases"/>
    <property type="match status" value="2"/>
</dbReference>
<dbReference type="GO" id="GO:0005829">
    <property type="term" value="C:cytosol"/>
    <property type="evidence" value="ECO:0007669"/>
    <property type="project" value="TreeGrafter"/>
</dbReference>
<dbReference type="PROSITE" id="PS00039">
    <property type="entry name" value="DEAD_ATP_HELICASE"/>
    <property type="match status" value="1"/>
</dbReference>
<feature type="compositionally biased region" description="Basic residues" evidence="9">
    <location>
        <begin position="412"/>
        <end position="424"/>
    </location>
</feature>
<organism evidence="13 14">
    <name type="scientific">Halorhodospira halochloris</name>
    <name type="common">Ectothiorhodospira halochloris</name>
    <dbReference type="NCBI Taxonomy" id="1052"/>
    <lineage>
        <taxon>Bacteria</taxon>
        <taxon>Pseudomonadati</taxon>
        <taxon>Pseudomonadota</taxon>
        <taxon>Gammaproteobacteria</taxon>
        <taxon>Chromatiales</taxon>
        <taxon>Ectothiorhodospiraceae</taxon>
        <taxon>Halorhodospira</taxon>
    </lineage>
</organism>
<dbReference type="CDD" id="cd00268">
    <property type="entry name" value="DEADc"/>
    <property type="match status" value="1"/>
</dbReference>
<dbReference type="InterPro" id="IPR044742">
    <property type="entry name" value="DEAD/DEAH_RhlB"/>
</dbReference>
<dbReference type="InterPro" id="IPR014001">
    <property type="entry name" value="Helicase_ATP-bd"/>
</dbReference>
<comment type="similarity">
    <text evidence="7">Belongs to the DEAD box helicase family. RhlB subfamily.</text>
</comment>
<dbReference type="SMART" id="SM00490">
    <property type="entry name" value="HELICc"/>
    <property type="match status" value="1"/>
</dbReference>
<keyword evidence="3 7" id="KW-0378">Hydrolase</keyword>
<keyword evidence="6 7" id="KW-0694">RNA-binding</keyword>
<dbReference type="HAMAP" id="MF_00661">
    <property type="entry name" value="DEAD_helicase_RhlB"/>
    <property type="match status" value="1"/>
</dbReference>
<reference evidence="13" key="1">
    <citation type="submission" date="2016-02" db="EMBL/GenBank/DDBJ databases">
        <title>Halorhodospira halochloris DSM-1059 complete genome, version 2.</title>
        <authorList>
            <person name="Tsukatani Y."/>
        </authorList>
    </citation>
    <scope>NUCLEOTIDE SEQUENCE</scope>
    <source>
        <strain evidence="13">DSM 1059</strain>
    </source>
</reference>
<dbReference type="GO" id="GO:0003723">
    <property type="term" value="F:RNA binding"/>
    <property type="evidence" value="ECO:0007669"/>
    <property type="project" value="UniProtKB-UniRule"/>
</dbReference>
<keyword evidence="2 7" id="KW-0547">Nucleotide-binding</keyword>
<feature type="domain" description="Helicase C-terminal" evidence="11">
    <location>
        <begin position="228"/>
        <end position="389"/>
    </location>
</feature>
<dbReference type="Pfam" id="PF00270">
    <property type="entry name" value="DEAD"/>
    <property type="match status" value="1"/>
</dbReference>
<feature type="domain" description="Helicase ATP-binding" evidence="10">
    <location>
        <begin position="40"/>
        <end position="217"/>
    </location>
</feature>
<dbReference type="Pfam" id="PF00271">
    <property type="entry name" value="Helicase_C"/>
    <property type="match status" value="1"/>
</dbReference>
<proteinExistence type="inferred from homology"/>
<dbReference type="InterPro" id="IPR011545">
    <property type="entry name" value="DEAD/DEAH_box_helicase_dom"/>
</dbReference>
<evidence type="ECO:0000256" key="2">
    <source>
        <dbReference type="ARBA" id="ARBA00022741"/>
    </source>
</evidence>
<dbReference type="GO" id="GO:0016887">
    <property type="term" value="F:ATP hydrolysis activity"/>
    <property type="evidence" value="ECO:0007669"/>
    <property type="project" value="RHEA"/>
</dbReference>
<evidence type="ECO:0000256" key="1">
    <source>
        <dbReference type="ARBA" id="ARBA00022490"/>
    </source>
</evidence>
<dbReference type="PROSITE" id="PS51192">
    <property type="entry name" value="HELICASE_ATP_BIND_1"/>
    <property type="match status" value="1"/>
</dbReference>
<keyword evidence="5 7" id="KW-0067">ATP-binding</keyword>
<evidence type="ECO:0000256" key="7">
    <source>
        <dbReference type="HAMAP-Rule" id="MF_00661"/>
    </source>
</evidence>
<evidence type="ECO:0000259" key="10">
    <source>
        <dbReference type="PROSITE" id="PS51192"/>
    </source>
</evidence>
<dbReference type="Proteomes" id="UP000218890">
    <property type="component" value="Chromosome"/>
</dbReference>
<dbReference type="EMBL" id="AP017372">
    <property type="protein sequence ID" value="BAU58431.1"/>
    <property type="molecule type" value="Genomic_DNA"/>
</dbReference>